<dbReference type="Proteomes" id="UP000438429">
    <property type="component" value="Unassembled WGS sequence"/>
</dbReference>
<dbReference type="AlphaFoldDB" id="A0A6A4TIW6"/>
<sequence>MFIQLVSSSVARYRSTDNGFFRHNSVTRSTSTWAHNVATYYQSTKLPSFPLLCMFDPTQLYDLISNRGIVNDDESSAPLIWLCEMTEVKHRSKNCSRPSPVL</sequence>
<comment type="caution">
    <text evidence="1">The sequence shown here is derived from an EMBL/GenBank/DDBJ whole genome shotgun (WGS) entry which is preliminary data.</text>
</comment>
<proteinExistence type="predicted"/>
<protein>
    <submittedName>
        <fullName evidence="1">Uncharacterized protein</fullName>
    </submittedName>
</protein>
<evidence type="ECO:0000313" key="1">
    <source>
        <dbReference type="EMBL" id="KAF0045155.1"/>
    </source>
</evidence>
<accession>A0A6A4TIW6</accession>
<reference evidence="1 2" key="1">
    <citation type="submission" date="2019-06" db="EMBL/GenBank/DDBJ databases">
        <title>Draft genomes of female and male turbot (Scophthalmus maximus).</title>
        <authorList>
            <person name="Xu H."/>
            <person name="Xu X.-W."/>
            <person name="Shao C."/>
            <person name="Chen S."/>
        </authorList>
    </citation>
    <scope>NUCLEOTIDE SEQUENCE [LARGE SCALE GENOMIC DNA]</scope>
    <source>
        <strain evidence="1">Ysfricsl-2016a</strain>
        <tissue evidence="1">Blood</tissue>
    </source>
</reference>
<gene>
    <name evidence="1" type="ORF">F2P81_001684</name>
</gene>
<name>A0A6A4TIW6_SCOMX</name>
<organism evidence="1 2">
    <name type="scientific">Scophthalmus maximus</name>
    <name type="common">Turbot</name>
    <name type="synonym">Psetta maxima</name>
    <dbReference type="NCBI Taxonomy" id="52904"/>
    <lineage>
        <taxon>Eukaryota</taxon>
        <taxon>Metazoa</taxon>
        <taxon>Chordata</taxon>
        <taxon>Craniata</taxon>
        <taxon>Vertebrata</taxon>
        <taxon>Euteleostomi</taxon>
        <taxon>Actinopterygii</taxon>
        <taxon>Neopterygii</taxon>
        <taxon>Teleostei</taxon>
        <taxon>Neoteleostei</taxon>
        <taxon>Acanthomorphata</taxon>
        <taxon>Carangaria</taxon>
        <taxon>Pleuronectiformes</taxon>
        <taxon>Pleuronectoidei</taxon>
        <taxon>Scophthalmidae</taxon>
        <taxon>Scophthalmus</taxon>
    </lineage>
</organism>
<evidence type="ECO:0000313" key="2">
    <source>
        <dbReference type="Proteomes" id="UP000438429"/>
    </source>
</evidence>
<dbReference type="EMBL" id="VEVO01000002">
    <property type="protein sequence ID" value="KAF0045155.1"/>
    <property type="molecule type" value="Genomic_DNA"/>
</dbReference>